<evidence type="ECO:0000313" key="3">
    <source>
        <dbReference type="Proteomes" id="UP001241472"/>
    </source>
</evidence>
<name>A0ABT9PZT8_9HYPH</name>
<proteinExistence type="predicted"/>
<dbReference type="RefSeq" id="WP_306839189.1">
    <property type="nucleotide sequence ID" value="NZ_JAUSRF010000021.1"/>
</dbReference>
<organism evidence="2 3">
    <name type="scientific">Neorhizobium huautlense</name>
    <dbReference type="NCBI Taxonomy" id="67774"/>
    <lineage>
        <taxon>Bacteria</taxon>
        <taxon>Pseudomonadati</taxon>
        <taxon>Pseudomonadota</taxon>
        <taxon>Alphaproteobacteria</taxon>
        <taxon>Hyphomicrobiales</taxon>
        <taxon>Rhizobiaceae</taxon>
        <taxon>Rhizobium/Agrobacterium group</taxon>
        <taxon>Neorhizobium</taxon>
    </lineage>
</organism>
<dbReference type="InterPro" id="IPR018713">
    <property type="entry name" value="MPAB/Lcp_cat_dom"/>
</dbReference>
<protein>
    <submittedName>
        <fullName evidence="2">Uncharacterized protein (DUF2236 family)</fullName>
    </submittedName>
</protein>
<evidence type="ECO:0000313" key="2">
    <source>
        <dbReference type="EMBL" id="MDP9839998.1"/>
    </source>
</evidence>
<dbReference type="Proteomes" id="UP001241472">
    <property type="component" value="Unassembled WGS sequence"/>
</dbReference>
<accession>A0ABT9PZT8</accession>
<dbReference type="Pfam" id="PF09995">
    <property type="entry name" value="MPAB_Lcp_cat"/>
    <property type="match status" value="1"/>
</dbReference>
<gene>
    <name evidence="2" type="ORF">J2T09_004778</name>
</gene>
<keyword evidence="3" id="KW-1185">Reference proteome</keyword>
<reference evidence="2 3" key="1">
    <citation type="submission" date="2023-07" db="EMBL/GenBank/DDBJ databases">
        <title>Sorghum-associated microbial communities from plants grown in Nebraska, USA.</title>
        <authorList>
            <person name="Schachtman D."/>
        </authorList>
    </citation>
    <scope>NUCLEOTIDE SEQUENCE [LARGE SCALE GENOMIC DNA]</scope>
    <source>
        <strain evidence="2 3">DS1307</strain>
    </source>
</reference>
<evidence type="ECO:0000259" key="1">
    <source>
        <dbReference type="Pfam" id="PF09995"/>
    </source>
</evidence>
<comment type="caution">
    <text evidence="2">The sequence shown here is derived from an EMBL/GenBank/DDBJ whole genome shotgun (WGS) entry which is preliminary data.</text>
</comment>
<dbReference type="PANTHER" id="PTHR36151">
    <property type="entry name" value="BLR2777 PROTEIN"/>
    <property type="match status" value="1"/>
</dbReference>
<feature type="domain" description="ER-bound oxygenase mpaB/mpaB'/Rubber oxygenase catalytic" evidence="1">
    <location>
        <begin position="52"/>
        <end position="272"/>
    </location>
</feature>
<dbReference type="EMBL" id="JAUSRF010000021">
    <property type="protein sequence ID" value="MDP9839998.1"/>
    <property type="molecule type" value="Genomic_DNA"/>
</dbReference>
<dbReference type="PANTHER" id="PTHR36151:SF3">
    <property type="entry name" value="ER-BOUND OXYGENASE MPAB_MPAB'_RUBBER OXYGENASE CATALYTIC DOMAIN-CONTAINING PROTEIN"/>
    <property type="match status" value="1"/>
</dbReference>
<sequence>MFHHSTALPLPGLLHDRLDRAATDLLGNSGLKIDFSRPTGEPALVPASSVSWVVFKNQISMFIGGIAAVLLEFAEPKVRDGVWQHSTFRGDTLTRLQRTGLAAMVTVYGARSQAEAMIAGVVRRHGKVEGRTSGGEAYNANDQDLLDWVQATAGFGFMEAYHRYVRPLAAEERDALFSEAQPAAKLYGAVGAPRSQVELDHLFVAMGPRLEPSPIVGEFLSIMRDVPALPGPARPLQGLLIKAAVEILPHWIRHRLELGPEWSLNRLERATVTVAARSADRLLLRSSPPVQACRRLGLPDDYLYRPMKR</sequence>